<dbReference type="InterPro" id="IPR050833">
    <property type="entry name" value="Poly_Biosynth_Transport"/>
</dbReference>
<evidence type="ECO:0000256" key="6">
    <source>
        <dbReference type="SAM" id="Phobius"/>
    </source>
</evidence>
<evidence type="ECO:0000256" key="2">
    <source>
        <dbReference type="ARBA" id="ARBA00022475"/>
    </source>
</evidence>
<feature type="transmembrane region" description="Helical" evidence="6">
    <location>
        <begin position="380"/>
        <end position="401"/>
    </location>
</feature>
<feature type="transmembrane region" description="Helical" evidence="6">
    <location>
        <begin position="407"/>
        <end position="426"/>
    </location>
</feature>
<feature type="transmembrane region" description="Helical" evidence="6">
    <location>
        <begin position="61"/>
        <end position="82"/>
    </location>
</feature>
<organism evidence="7 8">
    <name type="scientific">Blastopirellula sediminis</name>
    <dbReference type="NCBI Taxonomy" id="2894196"/>
    <lineage>
        <taxon>Bacteria</taxon>
        <taxon>Pseudomonadati</taxon>
        <taxon>Planctomycetota</taxon>
        <taxon>Planctomycetia</taxon>
        <taxon>Pirellulales</taxon>
        <taxon>Pirellulaceae</taxon>
        <taxon>Blastopirellula</taxon>
    </lineage>
</organism>
<keyword evidence="8" id="KW-1185">Reference proteome</keyword>
<keyword evidence="3 6" id="KW-0812">Transmembrane</keyword>
<evidence type="ECO:0000256" key="1">
    <source>
        <dbReference type="ARBA" id="ARBA00004651"/>
    </source>
</evidence>
<feature type="transmembrane region" description="Helical" evidence="6">
    <location>
        <begin position="103"/>
        <end position="127"/>
    </location>
</feature>
<gene>
    <name evidence="7" type="ORF">LOC68_01920</name>
</gene>
<dbReference type="GO" id="GO:0005886">
    <property type="term" value="C:plasma membrane"/>
    <property type="evidence" value="ECO:0007669"/>
    <property type="project" value="UniProtKB-SubCell"/>
</dbReference>
<keyword evidence="4 6" id="KW-1133">Transmembrane helix</keyword>
<proteinExistence type="predicted"/>
<name>A0A9X1MHE2_9BACT</name>
<evidence type="ECO:0000256" key="4">
    <source>
        <dbReference type="ARBA" id="ARBA00022989"/>
    </source>
</evidence>
<comment type="caution">
    <text evidence="7">The sequence shown here is derived from an EMBL/GenBank/DDBJ whole genome shotgun (WGS) entry which is preliminary data.</text>
</comment>
<dbReference type="AlphaFoldDB" id="A0A9X1MHE2"/>
<feature type="transmembrane region" description="Helical" evidence="6">
    <location>
        <begin position="313"/>
        <end position="340"/>
    </location>
</feature>
<protein>
    <submittedName>
        <fullName evidence="7">Uncharacterized protein</fullName>
    </submittedName>
</protein>
<dbReference type="RefSeq" id="WP_230215018.1">
    <property type="nucleotide sequence ID" value="NZ_JAJKFT010000002.1"/>
</dbReference>
<dbReference type="PANTHER" id="PTHR30250:SF11">
    <property type="entry name" value="O-ANTIGEN TRANSPORTER-RELATED"/>
    <property type="match status" value="1"/>
</dbReference>
<dbReference type="PANTHER" id="PTHR30250">
    <property type="entry name" value="PST FAMILY PREDICTED COLANIC ACID TRANSPORTER"/>
    <property type="match status" value="1"/>
</dbReference>
<evidence type="ECO:0000313" key="7">
    <source>
        <dbReference type="EMBL" id="MCC9627153.1"/>
    </source>
</evidence>
<evidence type="ECO:0000256" key="3">
    <source>
        <dbReference type="ARBA" id="ARBA00022692"/>
    </source>
</evidence>
<dbReference type="Proteomes" id="UP001139103">
    <property type="component" value="Unassembled WGS sequence"/>
</dbReference>
<comment type="subcellular location">
    <subcellularLocation>
        <location evidence="1">Cell membrane</location>
        <topology evidence="1">Multi-pass membrane protein</topology>
    </subcellularLocation>
</comment>
<evidence type="ECO:0000313" key="8">
    <source>
        <dbReference type="Proteomes" id="UP001139103"/>
    </source>
</evidence>
<feature type="transmembrane region" description="Helical" evidence="6">
    <location>
        <begin position="133"/>
        <end position="152"/>
    </location>
</feature>
<keyword evidence="2" id="KW-1003">Cell membrane</keyword>
<feature type="transmembrane region" description="Helical" evidence="6">
    <location>
        <begin position="164"/>
        <end position="186"/>
    </location>
</feature>
<feature type="transmembrane region" description="Helical" evidence="6">
    <location>
        <begin position="352"/>
        <end position="368"/>
    </location>
</feature>
<sequence length="439" mass="47309">MTNRPAMTSPFRLVRALQNRWFGVTAKKGVWAILDQGVVSGARFVATAIIGRFGGPDELGMYAMGFSIVILVNVIQESLLFSPYAARGRLESETSRKRFAGGILVHHVAISLTTLLGCLVLAAILAAADVRQLATLFAVLAGVMPAVFLHEFARRISFAHSHVLVALLMDGTVAMVQLAALAYLAASERLSFTTALSVWGIACVLGGAVWLYCHRSMFHIRWRRVLPQLERNWAFGRWILGSQQIKALGTSANIWVLSAACGATATGVFAACSIVVTAVNPLMLGLFNVLEAKSAQAFAEAGKRELLRVTRKVTFILALALSPYLLAVAVAGESLVIWIFNDPIYSGQGHTLTILALATAVRCLRLGWNCAIRTIGLPEWNFVAGVAEFVVTIAFVAPLSLSYGVLGAAYGILLGSVAGSLTRWLAFHKLQVWREDALV</sequence>
<evidence type="ECO:0000256" key="5">
    <source>
        <dbReference type="ARBA" id="ARBA00023136"/>
    </source>
</evidence>
<dbReference type="EMBL" id="JAJKFT010000002">
    <property type="protein sequence ID" value="MCC9627153.1"/>
    <property type="molecule type" value="Genomic_DNA"/>
</dbReference>
<reference evidence="7" key="1">
    <citation type="submission" date="2021-11" db="EMBL/GenBank/DDBJ databases">
        <title>Genome sequence.</title>
        <authorList>
            <person name="Sun Q."/>
        </authorList>
    </citation>
    <scope>NUCLEOTIDE SEQUENCE</scope>
    <source>
        <strain evidence="7">JC732</strain>
    </source>
</reference>
<keyword evidence="5 6" id="KW-0472">Membrane</keyword>
<feature type="transmembrane region" description="Helical" evidence="6">
    <location>
        <begin position="192"/>
        <end position="213"/>
    </location>
</feature>
<accession>A0A9X1MHE2</accession>